<dbReference type="InterPro" id="IPR020568">
    <property type="entry name" value="Ribosomal_Su5_D2-typ_SF"/>
</dbReference>
<evidence type="ECO:0000313" key="3">
    <source>
        <dbReference type="EMBL" id="GMA29596.1"/>
    </source>
</evidence>
<dbReference type="SMART" id="SM00382">
    <property type="entry name" value="AAA"/>
    <property type="match status" value="1"/>
</dbReference>
<dbReference type="InterPro" id="IPR027417">
    <property type="entry name" value="P-loop_NTPase"/>
</dbReference>
<keyword evidence="4" id="KW-1185">Reference proteome</keyword>
<dbReference type="InterPro" id="IPR000523">
    <property type="entry name" value="Mg_chelatse_chII-like_cat_dom"/>
</dbReference>
<dbReference type="NCBIfam" id="TIGR00368">
    <property type="entry name" value="YifB family Mg chelatase-like AAA ATPase"/>
    <property type="match status" value="1"/>
</dbReference>
<dbReference type="PANTHER" id="PTHR32039:SF7">
    <property type="entry name" value="COMPETENCE PROTEIN COMM"/>
    <property type="match status" value="1"/>
</dbReference>
<dbReference type="InterPro" id="IPR045006">
    <property type="entry name" value="CHLI-like"/>
</dbReference>
<dbReference type="InterPro" id="IPR014721">
    <property type="entry name" value="Ribsml_uS5_D2-typ_fold_subgr"/>
</dbReference>
<evidence type="ECO:0000256" key="1">
    <source>
        <dbReference type="ARBA" id="ARBA00006354"/>
    </source>
</evidence>
<dbReference type="InterPro" id="IPR004482">
    <property type="entry name" value="Mg_chelat-rel"/>
</dbReference>
<gene>
    <name evidence="3" type="ORF">GCM10025874_28490</name>
</gene>
<dbReference type="Gene3D" id="3.40.50.300">
    <property type="entry name" value="P-loop containing nucleotide triphosphate hydrolases"/>
    <property type="match status" value="1"/>
</dbReference>
<sequence>MALARTTSVALLGLRGALVEVEADLSAQLPGFVLIGLPDAALGEARDRVRAAASNAGCPLPNRKLTVNLSPASLPKHGSAFDLAIALAALAAAGAVEPASVAKVVHLGELGLDGRLRPTEGVLAAVAEAARLGAETVMVPAGNAEEAQLVPGVRIVPVVSLREAAIWHGAEIESEHQEPLLAAPIEQRELDDTDLAEVIGNEEAVHALLVAAAGGHHLLMLGPPGAGKSMLAARLPGLLPDLDTATALEVSALRSLSGIALSRGLDRRPPFEAPHHSATAPALIGGGSGQLRPGAAARATGGVLFLDEATEFPASVLDTLRQPLETGRIRIHRARATAEFPGRFQLVLAANPCPCGLYGAPGDECTCSPALRRRYLGRLSGPLLDRIDLQLRLRRITAAQLRMSRERPGLGTDAARALVVDARARAERRLAGSGFSRNSELPGSWLRGEGRLPRAATADLDRALERGLLTMRGYDRVLRVAWTVADLDGASAPGADAVGRALALRRPA</sequence>
<organism evidence="3 4">
    <name type="scientific">Arenivirga flava</name>
    <dbReference type="NCBI Taxonomy" id="1930060"/>
    <lineage>
        <taxon>Bacteria</taxon>
        <taxon>Bacillati</taxon>
        <taxon>Actinomycetota</taxon>
        <taxon>Actinomycetes</taxon>
        <taxon>Micrococcales</taxon>
        <taxon>Microbacteriaceae</taxon>
        <taxon>Arenivirga</taxon>
    </lineage>
</organism>
<dbReference type="InterPro" id="IPR025158">
    <property type="entry name" value="Mg_chelat-rel_C"/>
</dbReference>
<name>A0AA37XC74_9MICO</name>
<dbReference type="Gene3D" id="3.30.230.10">
    <property type="match status" value="1"/>
</dbReference>
<comment type="caution">
    <text evidence="3">The sequence shown here is derived from an EMBL/GenBank/DDBJ whole genome shotgun (WGS) entry which is preliminary data.</text>
</comment>
<dbReference type="SUPFAM" id="SSF52540">
    <property type="entry name" value="P-loop containing nucleoside triphosphate hydrolases"/>
    <property type="match status" value="1"/>
</dbReference>
<dbReference type="EMBL" id="BSUL01000001">
    <property type="protein sequence ID" value="GMA29596.1"/>
    <property type="molecule type" value="Genomic_DNA"/>
</dbReference>
<dbReference type="SUPFAM" id="SSF54211">
    <property type="entry name" value="Ribosomal protein S5 domain 2-like"/>
    <property type="match status" value="1"/>
</dbReference>
<evidence type="ECO:0000259" key="2">
    <source>
        <dbReference type="SMART" id="SM00382"/>
    </source>
</evidence>
<dbReference type="PANTHER" id="PTHR32039">
    <property type="entry name" value="MAGNESIUM-CHELATASE SUBUNIT CHLI"/>
    <property type="match status" value="1"/>
</dbReference>
<dbReference type="Pfam" id="PF01078">
    <property type="entry name" value="Mg_chelatase"/>
    <property type="match status" value="1"/>
</dbReference>
<proteinExistence type="inferred from homology"/>
<feature type="domain" description="AAA+ ATPase" evidence="2">
    <location>
        <begin position="214"/>
        <end position="397"/>
    </location>
</feature>
<dbReference type="RefSeq" id="WP_284233850.1">
    <property type="nucleotide sequence ID" value="NZ_BSUL01000001.1"/>
</dbReference>
<accession>A0AA37XC74</accession>
<reference evidence="3 4" key="1">
    <citation type="journal article" date="2014" name="Int. J. Syst. Evol. Microbiol.">
        <title>Complete genome sequence of Corynebacterium casei LMG S-19264T (=DSM 44701T), isolated from a smear-ripened cheese.</title>
        <authorList>
            <consortium name="US DOE Joint Genome Institute (JGI-PGF)"/>
            <person name="Walter F."/>
            <person name="Albersmeier A."/>
            <person name="Kalinowski J."/>
            <person name="Ruckert C."/>
        </authorList>
    </citation>
    <scope>NUCLEOTIDE SEQUENCE [LARGE SCALE GENOMIC DNA]</scope>
    <source>
        <strain evidence="3 4">NBRC 112289</strain>
    </source>
</reference>
<dbReference type="Pfam" id="PF13335">
    <property type="entry name" value="Mg_chelatase_C"/>
    <property type="match status" value="1"/>
</dbReference>
<dbReference type="Pfam" id="PF13541">
    <property type="entry name" value="ChlI"/>
    <property type="match status" value="1"/>
</dbReference>
<dbReference type="GO" id="GO:0005524">
    <property type="term" value="F:ATP binding"/>
    <property type="evidence" value="ECO:0007669"/>
    <property type="project" value="InterPro"/>
</dbReference>
<dbReference type="InterPro" id="IPR003593">
    <property type="entry name" value="AAA+_ATPase"/>
</dbReference>
<dbReference type="Proteomes" id="UP001157160">
    <property type="component" value="Unassembled WGS sequence"/>
</dbReference>
<evidence type="ECO:0000313" key="4">
    <source>
        <dbReference type="Proteomes" id="UP001157160"/>
    </source>
</evidence>
<comment type="similarity">
    <text evidence="1">Belongs to the Mg-chelatase subunits D/I family. ComM subfamily.</text>
</comment>
<protein>
    <submittedName>
        <fullName evidence="3">Magnesium chelatase</fullName>
    </submittedName>
</protein>
<dbReference type="AlphaFoldDB" id="A0AA37XC74"/>